<evidence type="ECO:0000256" key="3">
    <source>
        <dbReference type="ARBA" id="ARBA00022741"/>
    </source>
</evidence>
<feature type="compositionally biased region" description="Gly residues" evidence="8">
    <location>
        <begin position="462"/>
        <end position="473"/>
    </location>
</feature>
<comment type="similarity">
    <text evidence="2">Belongs to the GTR/RAG GTP-binding protein family.</text>
</comment>
<dbReference type="GO" id="GO:1990131">
    <property type="term" value="C:Gtr1-Gtr2 GTPase complex"/>
    <property type="evidence" value="ECO:0007669"/>
    <property type="project" value="TreeGrafter"/>
</dbReference>
<organism evidence="9">
    <name type="scientific">Psilocybe cubensis</name>
    <name type="common">Psychedelic mushroom</name>
    <name type="synonym">Stropharia cubensis</name>
    <dbReference type="NCBI Taxonomy" id="181762"/>
    <lineage>
        <taxon>Eukaryota</taxon>
        <taxon>Fungi</taxon>
        <taxon>Dikarya</taxon>
        <taxon>Basidiomycota</taxon>
        <taxon>Agaricomycotina</taxon>
        <taxon>Agaricomycetes</taxon>
        <taxon>Agaricomycetidae</taxon>
        <taxon>Agaricales</taxon>
        <taxon>Agaricineae</taxon>
        <taxon>Strophariaceae</taxon>
        <taxon>Psilocybe</taxon>
    </lineage>
</organism>
<dbReference type="SUPFAM" id="SSF52540">
    <property type="entry name" value="P-loop containing nucleoside triphosphate hydrolases"/>
    <property type="match status" value="1"/>
</dbReference>
<comment type="subcellular location">
    <subcellularLocation>
        <location evidence="1">Endomembrane system</location>
    </subcellularLocation>
</comment>
<feature type="compositionally biased region" description="Low complexity" evidence="8">
    <location>
        <begin position="285"/>
        <end position="326"/>
    </location>
</feature>
<dbReference type="InterPro" id="IPR039400">
    <property type="entry name" value="RagC/D"/>
</dbReference>
<dbReference type="GO" id="GO:0000329">
    <property type="term" value="C:fungal-type vacuole membrane"/>
    <property type="evidence" value="ECO:0007669"/>
    <property type="project" value="TreeGrafter"/>
</dbReference>
<feature type="compositionally biased region" description="Low complexity" evidence="8">
    <location>
        <begin position="426"/>
        <end position="439"/>
    </location>
</feature>
<dbReference type="GO" id="GO:0003924">
    <property type="term" value="F:GTPase activity"/>
    <property type="evidence" value="ECO:0007669"/>
    <property type="project" value="TreeGrafter"/>
</dbReference>
<proteinExistence type="inferred from homology"/>
<sequence>MSVPNYSSTAKRATVNGANNHRTKILLLGLRRAGKTSIQQVLFNNLPPNQTFYLETTMRIVKHQIDTVIPLELWDCPANTTVESLGAPLSQFSTIIFVIDIRDLYNQPISKLVEFIVASYAENPNIILEVFVHKAEKLQEDDKIENFRQIHERVSDRLLDMSPEYEQMQLNFHLTSVYDHSLHEAFSRVLHKLIDSLPFLEELLNVFCANSQSPKAFLFDTRSRLYVATDASPVDSATHNLCCDYLQMLNSFGPLYKSITATPSRQRQLISGTSIPVPATPPPSSISSISSRSLRPAATPSSTSTAASASTPSSSSSNPSNSNSNARTNAYRPPPPTNGSSSLLAPIPPTPPTPTTPRASATTSPVHTNGKTAGNKDKDRDKDRGVGVGPGSGTGSTTVTPTTVTPTRPSVHGSYFPPMPTPPPSTSTSTTGRTGMVTSPPGPIHPPTTSLTVNVSPDSNGSGSGSGASGIGTGKRKDKDLFYPSASTTLSSFSFSSSSSSASAPASAMGAGHSHSHRHGHGSRHASAHGHSHSQLPTALSASSTSLSRTPVPNGHGHHITPSHSHSHSTNTPTNPSTPITTAPASQPPNPGTTTLTYHLITQHLALLALIPAHVYTERRGLVEYNVVFFREGVQEICEIEEEARGASVQLLPTVKILVAEFGNYKLHNYSSIPIPKATYAARQLEPIHSYQPIWNIEGLKGQSHWPFSCFASGTRSRAYTVIAQYALVTLLAYDYDDGASLTRSAPPPTPSMNVVSRRRCRSATARLLRWPSTHIHYYRPS</sequence>
<gene>
    <name evidence="9" type="ORF">JR316_004485</name>
</gene>
<dbReference type="InterPro" id="IPR006762">
    <property type="entry name" value="Gtr1_RagA"/>
</dbReference>
<name>A0A8H7Y233_PSICU</name>
<keyword evidence="5" id="KW-0342">GTP-binding</keyword>
<keyword evidence="6" id="KW-0472">Membrane</keyword>
<dbReference type="Pfam" id="PF04670">
    <property type="entry name" value="Gtr1_RagA"/>
    <property type="match status" value="1"/>
</dbReference>
<dbReference type="InterPro" id="IPR027417">
    <property type="entry name" value="P-loop_NTPase"/>
</dbReference>
<evidence type="ECO:0000256" key="2">
    <source>
        <dbReference type="ARBA" id="ARBA00007756"/>
    </source>
</evidence>
<dbReference type="Gene3D" id="3.40.50.300">
    <property type="entry name" value="P-loop containing nucleotide triphosphate hydrolases"/>
    <property type="match status" value="1"/>
</dbReference>
<feature type="compositionally biased region" description="Basic and acidic residues" evidence="8">
    <location>
        <begin position="374"/>
        <end position="385"/>
    </location>
</feature>
<feature type="region of interest" description="Disordered" evidence="8">
    <location>
        <begin position="272"/>
        <end position="476"/>
    </location>
</feature>
<feature type="compositionally biased region" description="Low complexity" evidence="8">
    <location>
        <begin position="395"/>
        <end position="411"/>
    </location>
</feature>
<evidence type="ECO:0000256" key="8">
    <source>
        <dbReference type="SAM" id="MobiDB-lite"/>
    </source>
</evidence>
<evidence type="ECO:0000256" key="1">
    <source>
        <dbReference type="ARBA" id="ARBA00004308"/>
    </source>
</evidence>
<feature type="region of interest" description="Disordered" evidence="8">
    <location>
        <begin position="493"/>
        <end position="594"/>
    </location>
</feature>
<evidence type="ECO:0000256" key="7">
    <source>
        <dbReference type="ARBA" id="ARBA00049117"/>
    </source>
</evidence>
<feature type="compositionally biased region" description="Low complexity" evidence="8">
    <location>
        <begin position="568"/>
        <end position="585"/>
    </location>
</feature>
<feature type="compositionally biased region" description="Low complexity" evidence="8">
    <location>
        <begin position="493"/>
        <end position="513"/>
    </location>
</feature>
<evidence type="ECO:0000256" key="5">
    <source>
        <dbReference type="ARBA" id="ARBA00023134"/>
    </source>
</evidence>
<dbReference type="Gene3D" id="3.30.450.190">
    <property type="match status" value="2"/>
</dbReference>
<dbReference type="GO" id="GO:0012505">
    <property type="term" value="C:endomembrane system"/>
    <property type="evidence" value="ECO:0007669"/>
    <property type="project" value="UniProtKB-SubCell"/>
</dbReference>
<comment type="catalytic activity">
    <reaction evidence="7">
        <text>GTP + H2O = GDP + phosphate + H(+)</text>
        <dbReference type="Rhea" id="RHEA:19669"/>
        <dbReference type="ChEBI" id="CHEBI:15377"/>
        <dbReference type="ChEBI" id="CHEBI:15378"/>
        <dbReference type="ChEBI" id="CHEBI:37565"/>
        <dbReference type="ChEBI" id="CHEBI:43474"/>
        <dbReference type="ChEBI" id="CHEBI:58189"/>
    </reaction>
    <physiologicalReaction direction="left-to-right" evidence="7">
        <dbReference type="Rhea" id="RHEA:19670"/>
    </physiologicalReaction>
</comment>
<evidence type="ECO:0000256" key="4">
    <source>
        <dbReference type="ARBA" id="ARBA00022801"/>
    </source>
</evidence>
<feature type="compositionally biased region" description="Basic residues" evidence="8">
    <location>
        <begin position="514"/>
        <end position="532"/>
    </location>
</feature>
<dbReference type="PANTHER" id="PTHR11259:SF2">
    <property type="entry name" value="GH16429P"/>
    <property type="match status" value="1"/>
</dbReference>
<dbReference type="GO" id="GO:0005525">
    <property type="term" value="F:GTP binding"/>
    <property type="evidence" value="ECO:0007669"/>
    <property type="project" value="UniProtKB-KW"/>
</dbReference>
<feature type="compositionally biased region" description="Low complexity" evidence="8">
    <location>
        <begin position="356"/>
        <end position="365"/>
    </location>
</feature>
<dbReference type="GO" id="GO:1904263">
    <property type="term" value="P:positive regulation of TORC1 signaling"/>
    <property type="evidence" value="ECO:0007669"/>
    <property type="project" value="TreeGrafter"/>
</dbReference>
<feature type="compositionally biased region" description="Pro residues" evidence="8">
    <location>
        <begin position="346"/>
        <end position="355"/>
    </location>
</feature>
<dbReference type="GO" id="GO:0009267">
    <property type="term" value="P:cellular response to starvation"/>
    <property type="evidence" value="ECO:0007669"/>
    <property type="project" value="TreeGrafter"/>
</dbReference>
<keyword evidence="4" id="KW-0378">Hydrolase</keyword>
<keyword evidence="3" id="KW-0547">Nucleotide-binding</keyword>
<dbReference type="EMBL" id="JAFIQS010000004">
    <property type="protein sequence ID" value="KAG5170101.1"/>
    <property type="molecule type" value="Genomic_DNA"/>
</dbReference>
<evidence type="ECO:0000313" key="9">
    <source>
        <dbReference type="EMBL" id="KAG5170101.1"/>
    </source>
</evidence>
<dbReference type="PANTHER" id="PTHR11259">
    <property type="entry name" value="RAS-RELATED GTP BINDING RAG/GTR YEAST"/>
    <property type="match status" value="1"/>
</dbReference>
<feature type="compositionally biased region" description="Low complexity" evidence="8">
    <location>
        <begin position="538"/>
        <end position="548"/>
    </location>
</feature>
<dbReference type="GO" id="GO:0010507">
    <property type="term" value="P:negative regulation of autophagy"/>
    <property type="evidence" value="ECO:0007669"/>
    <property type="project" value="TreeGrafter"/>
</dbReference>
<protein>
    <recommendedName>
        <fullName evidence="10">GTP-binding protein</fullName>
    </recommendedName>
</protein>
<evidence type="ECO:0008006" key="10">
    <source>
        <dbReference type="Google" id="ProtNLM"/>
    </source>
</evidence>
<accession>A0A8H7Y233</accession>
<reference evidence="9" key="1">
    <citation type="submission" date="2021-02" db="EMBL/GenBank/DDBJ databases">
        <title>Psilocybe cubensis genome.</title>
        <authorList>
            <person name="Mckernan K.J."/>
            <person name="Crawford S."/>
            <person name="Trippe A."/>
            <person name="Kane L.T."/>
            <person name="Mclaughlin S."/>
        </authorList>
    </citation>
    <scope>NUCLEOTIDE SEQUENCE [LARGE SCALE GENOMIC DNA]</scope>
    <source>
        <strain evidence="9">MGC-MH-2018</strain>
    </source>
</reference>
<feature type="compositionally biased region" description="Basic residues" evidence="8">
    <location>
        <begin position="556"/>
        <end position="567"/>
    </location>
</feature>
<evidence type="ECO:0000256" key="6">
    <source>
        <dbReference type="ARBA" id="ARBA00023136"/>
    </source>
</evidence>
<comment type="caution">
    <text evidence="9">The sequence shown here is derived from an EMBL/GenBank/DDBJ whole genome shotgun (WGS) entry which is preliminary data.</text>
</comment>
<dbReference type="AlphaFoldDB" id="A0A8H7Y233"/>
<dbReference type="CDD" id="cd11385">
    <property type="entry name" value="RagC_like"/>
    <property type="match status" value="1"/>
</dbReference>
<dbReference type="GO" id="GO:0005634">
    <property type="term" value="C:nucleus"/>
    <property type="evidence" value="ECO:0007669"/>
    <property type="project" value="TreeGrafter"/>
</dbReference>